<dbReference type="Pfam" id="PF25436">
    <property type="entry name" value="BSD2_CRD"/>
    <property type="match status" value="1"/>
</dbReference>
<dbReference type="PANTHER" id="PTHR15852">
    <property type="entry name" value="PLASTID TRANSCRIPTIONALLY ACTIVE PROTEIN"/>
    <property type="match status" value="1"/>
</dbReference>
<dbReference type="PANTHER" id="PTHR15852:SF51">
    <property type="entry name" value="PROTEIN BUNDLE SHEATH DEFECTIVE 2, CHLOROPLASTIC"/>
    <property type="match status" value="1"/>
</dbReference>
<dbReference type="FunCoup" id="A0A251S1D1">
    <property type="interactions" value="2445"/>
</dbReference>
<dbReference type="OrthoDB" id="2019540at2759"/>
<keyword evidence="3" id="KW-0346">Stress response</keyword>
<dbReference type="InterPro" id="IPR057453">
    <property type="entry name" value="BSD2_CRD"/>
</dbReference>
<dbReference type="Proteomes" id="UP000215914">
    <property type="component" value="Chromosome 16"/>
</dbReference>
<dbReference type="GO" id="GO:0044183">
    <property type="term" value="F:protein folding chaperone"/>
    <property type="evidence" value="ECO:0000318"/>
    <property type="project" value="GO_Central"/>
</dbReference>
<proteinExistence type="predicted"/>
<dbReference type="InterPro" id="IPR036410">
    <property type="entry name" value="HSP_DnaJ_Cys-rich_dom_sf"/>
</dbReference>
<evidence type="ECO:0000313" key="4">
    <source>
        <dbReference type="Proteomes" id="UP000215914"/>
    </source>
</evidence>
<dbReference type="STRING" id="4232.A0A251S1D1"/>
<reference evidence="2" key="3">
    <citation type="submission" date="2020-06" db="EMBL/GenBank/DDBJ databases">
        <title>Helianthus annuus Genome sequencing and assembly Release 2.</title>
        <authorList>
            <person name="Gouzy J."/>
            <person name="Langlade N."/>
            <person name="Munos S."/>
        </authorList>
    </citation>
    <scope>NUCLEOTIDE SEQUENCE</scope>
    <source>
        <tissue evidence="2">Leaves</tissue>
    </source>
</reference>
<dbReference type="EMBL" id="MNCJ02000331">
    <property type="protein sequence ID" value="KAF5759775.1"/>
    <property type="molecule type" value="Genomic_DNA"/>
</dbReference>
<dbReference type="GO" id="GO:0101031">
    <property type="term" value="C:protein folding chaperone complex"/>
    <property type="evidence" value="ECO:0000318"/>
    <property type="project" value="GO_Central"/>
</dbReference>
<evidence type="ECO:0000313" key="2">
    <source>
        <dbReference type="EMBL" id="KAF5759775.1"/>
    </source>
</evidence>
<dbReference type="SUPFAM" id="SSF57938">
    <property type="entry name" value="DnaJ/Hsp40 cysteine-rich domain"/>
    <property type="match status" value="1"/>
</dbReference>
<name>A0A251S1D1_HELAN</name>
<evidence type="ECO:0000313" key="3">
    <source>
        <dbReference type="EMBL" id="OTF90961.1"/>
    </source>
</evidence>
<dbReference type="AlphaFoldDB" id="A0A251S1D1"/>
<reference evidence="2 4" key="1">
    <citation type="journal article" date="2017" name="Nature">
        <title>The sunflower genome provides insights into oil metabolism, flowering and Asterid evolution.</title>
        <authorList>
            <person name="Badouin H."/>
            <person name="Gouzy J."/>
            <person name="Grassa C.J."/>
            <person name="Murat F."/>
            <person name="Staton S.E."/>
            <person name="Cottret L."/>
            <person name="Lelandais-Briere C."/>
            <person name="Owens G.L."/>
            <person name="Carrere S."/>
            <person name="Mayjonade B."/>
            <person name="Legrand L."/>
            <person name="Gill N."/>
            <person name="Kane N.C."/>
            <person name="Bowers J.E."/>
            <person name="Hubner S."/>
            <person name="Bellec A."/>
            <person name="Berard A."/>
            <person name="Berges H."/>
            <person name="Blanchet N."/>
            <person name="Boniface M.C."/>
            <person name="Brunel D."/>
            <person name="Catrice O."/>
            <person name="Chaidir N."/>
            <person name="Claudel C."/>
            <person name="Donnadieu C."/>
            <person name="Faraut T."/>
            <person name="Fievet G."/>
            <person name="Helmstetter N."/>
            <person name="King M."/>
            <person name="Knapp S.J."/>
            <person name="Lai Z."/>
            <person name="Le Paslier M.C."/>
            <person name="Lippi Y."/>
            <person name="Lorenzon L."/>
            <person name="Mandel J.R."/>
            <person name="Marage G."/>
            <person name="Marchand G."/>
            <person name="Marquand E."/>
            <person name="Bret-Mestries E."/>
            <person name="Morien E."/>
            <person name="Nambeesan S."/>
            <person name="Nguyen T."/>
            <person name="Pegot-Espagnet P."/>
            <person name="Pouilly N."/>
            <person name="Raftis F."/>
            <person name="Sallet E."/>
            <person name="Schiex T."/>
            <person name="Thomas J."/>
            <person name="Vandecasteele C."/>
            <person name="Vares D."/>
            <person name="Vear F."/>
            <person name="Vautrin S."/>
            <person name="Crespi M."/>
            <person name="Mangin B."/>
            <person name="Burke J.M."/>
            <person name="Salse J."/>
            <person name="Munos S."/>
            <person name="Vincourt P."/>
            <person name="Rieseberg L.H."/>
            <person name="Langlade N.B."/>
        </authorList>
    </citation>
    <scope>NUCLEOTIDE SEQUENCE [LARGE SCALE GENOMIC DNA]</scope>
    <source>
        <strain evidence="4">cv. SF193</strain>
        <tissue evidence="2">Leaves</tissue>
    </source>
</reference>
<accession>A0A251S1D1</accession>
<dbReference type="InParanoid" id="A0A251S1D1"/>
<dbReference type="Gramene" id="mRNA:HanXRQr2_Chr16g0745421">
    <property type="protein sequence ID" value="mRNA:HanXRQr2_Chr16g0745421"/>
    <property type="gene ID" value="HanXRQr2_Chr16g0745421"/>
</dbReference>
<reference evidence="3" key="2">
    <citation type="submission" date="2017-02" db="EMBL/GenBank/DDBJ databases">
        <title>Sunflower complete genome.</title>
        <authorList>
            <person name="Langlade N."/>
            <person name="Munos S."/>
        </authorList>
    </citation>
    <scope>NUCLEOTIDE SEQUENCE [LARGE SCALE GENOMIC DNA]</scope>
    <source>
        <tissue evidence="3">Leaves</tissue>
    </source>
</reference>
<sequence>MPMSMPISPYFSVIPIHHPGVFITNQTNRKLLRTVNFDILKPKATGDKESKPKTKSVICTDCDGNGAVQCSQCKGTGVNPEDFFNGQFKAGDSCWLCGGRQEMLCGSCNGAGFVGGFLSGFDH</sequence>
<gene>
    <name evidence="3" type="ORF">HannXRQ_Chr16g0505371</name>
    <name evidence="2" type="ORF">HanXRQr2_Chr16g0745421</name>
</gene>
<keyword evidence="4" id="KW-1185">Reference proteome</keyword>
<organism evidence="3 4">
    <name type="scientific">Helianthus annuus</name>
    <name type="common">Common sunflower</name>
    <dbReference type="NCBI Taxonomy" id="4232"/>
    <lineage>
        <taxon>Eukaryota</taxon>
        <taxon>Viridiplantae</taxon>
        <taxon>Streptophyta</taxon>
        <taxon>Embryophyta</taxon>
        <taxon>Tracheophyta</taxon>
        <taxon>Spermatophyta</taxon>
        <taxon>Magnoliopsida</taxon>
        <taxon>eudicotyledons</taxon>
        <taxon>Gunneridae</taxon>
        <taxon>Pentapetalae</taxon>
        <taxon>asterids</taxon>
        <taxon>campanulids</taxon>
        <taxon>Asterales</taxon>
        <taxon>Asteraceae</taxon>
        <taxon>Asteroideae</taxon>
        <taxon>Heliantheae alliance</taxon>
        <taxon>Heliantheae</taxon>
        <taxon>Helianthus</taxon>
    </lineage>
</organism>
<protein>
    <submittedName>
        <fullName evidence="2">Heat shock protein DnaJ, cysteine-rich domain superfamily</fullName>
    </submittedName>
    <submittedName>
        <fullName evidence="3">Putative heat shock protein DnaJ, cysteine-rich domain-containing protein</fullName>
    </submittedName>
</protein>
<dbReference type="GO" id="GO:0009570">
    <property type="term" value="C:chloroplast stroma"/>
    <property type="evidence" value="ECO:0000318"/>
    <property type="project" value="GO_Central"/>
</dbReference>
<dbReference type="EMBL" id="CM007905">
    <property type="protein sequence ID" value="OTF90961.1"/>
    <property type="molecule type" value="Genomic_DNA"/>
</dbReference>
<evidence type="ECO:0000259" key="1">
    <source>
        <dbReference type="Pfam" id="PF25436"/>
    </source>
</evidence>
<feature type="domain" description="BSD2 cysteine rich" evidence="1">
    <location>
        <begin position="55"/>
        <end position="122"/>
    </location>
</feature>